<evidence type="ECO:0000313" key="2">
    <source>
        <dbReference type="Proteomes" id="UP000318815"/>
    </source>
</evidence>
<comment type="caution">
    <text evidence="1">The sequence shown here is derived from an EMBL/GenBank/DDBJ whole genome shotgun (WGS) entry which is preliminary data.</text>
</comment>
<name>A0A5C6LR95_9BACT</name>
<reference evidence="1 2" key="1">
    <citation type="submission" date="2019-08" db="EMBL/GenBank/DDBJ databases">
        <title>Whole genome sequencing of chitin degrading bacteria Chitinophaga pinensis YS16.</title>
        <authorList>
            <person name="Singh R.P."/>
            <person name="Manchanda G."/>
            <person name="Maurya I.K."/>
            <person name="Joshi N.K."/>
            <person name="Srivastava A.K."/>
        </authorList>
    </citation>
    <scope>NUCLEOTIDE SEQUENCE [LARGE SCALE GENOMIC DNA]</scope>
    <source>
        <strain evidence="1 2">YS-16</strain>
    </source>
</reference>
<proteinExistence type="predicted"/>
<keyword evidence="2" id="KW-1185">Reference proteome</keyword>
<dbReference type="EMBL" id="VOHS01000018">
    <property type="protein sequence ID" value="TWV99153.1"/>
    <property type="molecule type" value="Genomic_DNA"/>
</dbReference>
<dbReference type="AlphaFoldDB" id="A0A5C6LR95"/>
<evidence type="ECO:0000313" key="1">
    <source>
        <dbReference type="EMBL" id="TWV99153.1"/>
    </source>
</evidence>
<sequence>MLKRIIGLLFPQSPPEPHASLKTTGSRITVSAQDCTVITSNYYEESSDSDGLEVHMLDGLIGLRSVEMREKEICYLSCAYQPDTHTHMELLSPYIYKDRMTVSFLLERHKQISIYVNPADHREYYFDLEFMNA</sequence>
<organism evidence="1 2">
    <name type="scientific">Chitinophaga pinensis</name>
    <dbReference type="NCBI Taxonomy" id="79329"/>
    <lineage>
        <taxon>Bacteria</taxon>
        <taxon>Pseudomonadati</taxon>
        <taxon>Bacteroidota</taxon>
        <taxon>Chitinophagia</taxon>
        <taxon>Chitinophagales</taxon>
        <taxon>Chitinophagaceae</taxon>
        <taxon>Chitinophaga</taxon>
    </lineage>
</organism>
<dbReference type="Proteomes" id="UP000318815">
    <property type="component" value="Unassembled WGS sequence"/>
</dbReference>
<gene>
    <name evidence="1" type="ORF">FEF09_17935</name>
</gene>
<dbReference type="RefSeq" id="WP_146306389.1">
    <property type="nucleotide sequence ID" value="NZ_VOHS01000018.1"/>
</dbReference>
<protein>
    <submittedName>
        <fullName evidence="1">Uncharacterized protein</fullName>
    </submittedName>
</protein>
<dbReference type="OrthoDB" id="664811at2"/>
<accession>A0A5C6LR95</accession>